<evidence type="ECO:0008006" key="9">
    <source>
        <dbReference type="Google" id="ProtNLM"/>
    </source>
</evidence>
<evidence type="ECO:0000259" key="5">
    <source>
        <dbReference type="PROSITE" id="PS51192"/>
    </source>
</evidence>
<feature type="domain" description="Helicase ATP-binding" evidence="5">
    <location>
        <begin position="240"/>
        <end position="411"/>
    </location>
</feature>
<dbReference type="PROSITE" id="PS51467">
    <property type="entry name" value="HARP"/>
    <property type="match status" value="1"/>
</dbReference>
<dbReference type="InterPro" id="IPR001650">
    <property type="entry name" value="Helicase_C-like"/>
</dbReference>
<comment type="subcellular location">
    <subcellularLocation>
        <location evidence="1">Nucleus</location>
    </subcellularLocation>
</comment>
<dbReference type="InterPro" id="IPR000330">
    <property type="entry name" value="SNF2_N"/>
</dbReference>
<dbReference type="Pfam" id="PF00176">
    <property type="entry name" value="SNF2-rel_dom"/>
    <property type="match status" value="1"/>
</dbReference>
<dbReference type="PROSITE" id="PS51194">
    <property type="entry name" value="HELICASE_CTER"/>
    <property type="match status" value="1"/>
</dbReference>
<feature type="region of interest" description="Disordered" evidence="4">
    <location>
        <begin position="776"/>
        <end position="831"/>
    </location>
</feature>
<feature type="region of interest" description="Disordered" evidence="4">
    <location>
        <begin position="530"/>
        <end position="553"/>
    </location>
</feature>
<accession>A0A7S3JSB6</accession>
<keyword evidence="3" id="KW-0539">Nucleus</keyword>
<dbReference type="InterPro" id="IPR038718">
    <property type="entry name" value="SNF2-like_sf"/>
</dbReference>
<keyword evidence="2" id="KW-0378">Hydrolase</keyword>
<dbReference type="InterPro" id="IPR010003">
    <property type="entry name" value="HARP_dom"/>
</dbReference>
<evidence type="ECO:0000256" key="2">
    <source>
        <dbReference type="ARBA" id="ARBA00022801"/>
    </source>
</evidence>
<reference evidence="8" key="1">
    <citation type="submission" date="2021-01" db="EMBL/GenBank/DDBJ databases">
        <authorList>
            <person name="Corre E."/>
            <person name="Pelletier E."/>
            <person name="Niang G."/>
            <person name="Scheremetjew M."/>
            <person name="Finn R."/>
            <person name="Kale V."/>
            <person name="Holt S."/>
            <person name="Cochrane G."/>
            <person name="Meng A."/>
            <person name="Brown T."/>
            <person name="Cohen L."/>
        </authorList>
    </citation>
    <scope>NUCLEOTIDE SEQUENCE</scope>
    <source>
        <strain evidence="8">CCMP1510</strain>
    </source>
</reference>
<evidence type="ECO:0000259" key="6">
    <source>
        <dbReference type="PROSITE" id="PS51194"/>
    </source>
</evidence>
<dbReference type="PROSITE" id="PS51192">
    <property type="entry name" value="HELICASE_ATP_BIND_1"/>
    <property type="match status" value="1"/>
</dbReference>
<dbReference type="InterPro" id="IPR027417">
    <property type="entry name" value="P-loop_NTPase"/>
</dbReference>
<dbReference type="CDD" id="cd18793">
    <property type="entry name" value="SF2_C_SNF"/>
    <property type="match status" value="1"/>
</dbReference>
<dbReference type="SUPFAM" id="SSF52540">
    <property type="entry name" value="P-loop containing nucleoside triphosphate hydrolases"/>
    <property type="match status" value="2"/>
</dbReference>
<evidence type="ECO:0000256" key="4">
    <source>
        <dbReference type="SAM" id="MobiDB-lite"/>
    </source>
</evidence>
<evidence type="ECO:0000256" key="1">
    <source>
        <dbReference type="ARBA" id="ARBA00004123"/>
    </source>
</evidence>
<feature type="domain" description="Helicase C-terminal" evidence="6">
    <location>
        <begin position="582"/>
        <end position="748"/>
    </location>
</feature>
<dbReference type="InterPro" id="IPR014001">
    <property type="entry name" value="Helicase_ATP-bd"/>
</dbReference>
<evidence type="ECO:0000313" key="8">
    <source>
        <dbReference type="EMBL" id="CAE0363377.1"/>
    </source>
</evidence>
<dbReference type="GO" id="GO:0043596">
    <property type="term" value="C:nuclear replication fork"/>
    <property type="evidence" value="ECO:0007669"/>
    <property type="project" value="TreeGrafter"/>
</dbReference>
<dbReference type="EMBL" id="HBIJ01005853">
    <property type="protein sequence ID" value="CAE0363377.1"/>
    <property type="molecule type" value="Transcribed_RNA"/>
</dbReference>
<proteinExistence type="predicted"/>
<dbReference type="Pfam" id="PF00271">
    <property type="entry name" value="Helicase_C"/>
    <property type="match status" value="1"/>
</dbReference>
<name>A0A7S3JSB6_9STRA</name>
<dbReference type="PANTHER" id="PTHR45766:SF6">
    <property type="entry name" value="SWI_SNF-RELATED MATRIX-ASSOCIATED ACTIN-DEPENDENT REGULATOR OF CHROMATIN SUBFAMILY A-LIKE PROTEIN 1"/>
    <property type="match status" value="1"/>
</dbReference>
<dbReference type="CDD" id="cd18010">
    <property type="entry name" value="DEXHc_HARP_SMARCAL1"/>
    <property type="match status" value="1"/>
</dbReference>
<dbReference type="Gene3D" id="3.40.50.10810">
    <property type="entry name" value="Tandem AAA-ATPase domain"/>
    <property type="match status" value="1"/>
</dbReference>
<evidence type="ECO:0000259" key="7">
    <source>
        <dbReference type="PROSITE" id="PS51467"/>
    </source>
</evidence>
<sequence>MSSKDGRWDYNYRPSLFWPPYYNIEQERTTYLDMVMRQQQQQQQHQGMMSTIQNSSVMFPSYTRSPALNIQIQTEVTLATIRNSLNTVSTQSAVQSTDILSPPTPVYAPLSLSVASPKSFKAVCQGTYSPVAIEIMKKISGAKFLQNEHVWELPLAEHMNLVVAMRQAQIECTRIPERVLGQLAAAQTRACTTEEEQMTTNPYMDDAGFARSDNIKDDCICDIPRNLWQALAPFQRAGVSWIVRKQGRALLADEPGLGKTIQAIAAAFVYYNEWPLLVVAPSSARFHWQQQFLQWIPDETLLPKDSIIVLTSEKMCSATSFDHLSALDTAKIIITSYDLVHRKNVKKNLERIAPNVIICDECHYLKNGKAQRTKTLLPLIKAADRAILLTGTPALSRPIEVFWQLHALDPEQWPEYGEFLQRYCAGEKASFSNTQKKLSETVCERQSSLSSEASTPKYAAASNLEELHTLLRATLMLRRNKKTILTRLPAKRRIRREISIDDEALAEQLRQDLAQFRRCASELSTISSKAAKKNRNNNDDEWRPPVCKKRKSCHGMSPEKKALLFELFRLSGVAKLPTVSRRLTQLLEHSGKLLVFAHHRTVLDGLEKAISNIAHIRIDGRTPATQRQSRVTQFQNDPNIRVALLGITAAGVALTLTAASRVLFAELYWTPAALIQAEDRAHRIGQTSELIVEYLLAPNTVDEVLWPCVQYKMGLLGEFIENQKQLSLRTENANHLDQELSITNDALLRPEELEELHHEDSEVSILNEEETAQQLFQEGTHMTDSQEEDEDDDEEEENDQIEEEDLVDEVGVGEEEDDDDDEIPSDLAEEY</sequence>
<evidence type="ECO:0000256" key="3">
    <source>
        <dbReference type="ARBA" id="ARBA00023242"/>
    </source>
</evidence>
<dbReference type="PANTHER" id="PTHR45766">
    <property type="entry name" value="DNA ANNEALING HELICASE AND ENDONUCLEASE ZRANB3 FAMILY MEMBER"/>
    <property type="match status" value="1"/>
</dbReference>
<dbReference type="GO" id="GO:0031297">
    <property type="term" value="P:replication fork processing"/>
    <property type="evidence" value="ECO:0007669"/>
    <property type="project" value="TreeGrafter"/>
</dbReference>
<dbReference type="GO" id="GO:0005524">
    <property type="term" value="F:ATP binding"/>
    <property type="evidence" value="ECO:0007669"/>
    <property type="project" value="InterPro"/>
</dbReference>
<protein>
    <recommendedName>
        <fullName evidence="9">Helicase ATP-binding domain-containing protein</fullName>
    </recommendedName>
</protein>
<dbReference type="GO" id="GO:0016787">
    <property type="term" value="F:hydrolase activity"/>
    <property type="evidence" value="ECO:0007669"/>
    <property type="project" value="UniProtKB-KW"/>
</dbReference>
<dbReference type="InterPro" id="IPR049730">
    <property type="entry name" value="SNF2/RAD54-like_C"/>
</dbReference>
<dbReference type="AlphaFoldDB" id="A0A7S3JSB6"/>
<organism evidence="8">
    <name type="scientific">Aureoumbra lagunensis</name>
    <dbReference type="NCBI Taxonomy" id="44058"/>
    <lineage>
        <taxon>Eukaryota</taxon>
        <taxon>Sar</taxon>
        <taxon>Stramenopiles</taxon>
        <taxon>Ochrophyta</taxon>
        <taxon>Pelagophyceae</taxon>
        <taxon>Pelagomonadales</taxon>
        <taxon>Aureoumbra</taxon>
    </lineage>
</organism>
<gene>
    <name evidence="8" type="ORF">ALAG00032_LOCUS4118</name>
</gene>
<dbReference type="SMART" id="SM00490">
    <property type="entry name" value="HELICc"/>
    <property type="match status" value="1"/>
</dbReference>
<feature type="compositionally biased region" description="Acidic residues" evidence="4">
    <location>
        <begin position="785"/>
        <end position="831"/>
    </location>
</feature>
<dbReference type="Gene3D" id="3.40.50.300">
    <property type="entry name" value="P-loop containing nucleotide triphosphate hydrolases"/>
    <property type="match status" value="1"/>
</dbReference>
<dbReference type="SMART" id="SM00487">
    <property type="entry name" value="DEXDc"/>
    <property type="match status" value="1"/>
</dbReference>
<dbReference type="GO" id="GO:0006281">
    <property type="term" value="P:DNA repair"/>
    <property type="evidence" value="ECO:0007669"/>
    <property type="project" value="TreeGrafter"/>
</dbReference>
<feature type="domain" description="HARP" evidence="7">
    <location>
        <begin position="102"/>
        <end position="176"/>
    </location>
</feature>